<dbReference type="GO" id="GO:0022627">
    <property type="term" value="C:cytosolic small ribosomal subunit"/>
    <property type="evidence" value="ECO:0007669"/>
    <property type="project" value="TreeGrafter"/>
</dbReference>
<dbReference type="PANTHER" id="PTHR10724">
    <property type="entry name" value="30S RIBOSOMAL PROTEIN S1"/>
    <property type="match status" value="1"/>
</dbReference>
<dbReference type="CDD" id="cd05688">
    <property type="entry name" value="S1_RPS1_repeat_ec3"/>
    <property type="match status" value="1"/>
</dbReference>
<dbReference type="InParanoid" id="A0A517SH50"/>
<keyword evidence="2" id="KW-0677">Repeat</keyword>
<evidence type="ECO:0000256" key="5">
    <source>
        <dbReference type="ARBA" id="ARBA00023274"/>
    </source>
</evidence>
<dbReference type="FunFam" id="2.40.50.140:FF:000011">
    <property type="entry name" value="30S ribosomal protein S1"/>
    <property type="match status" value="2"/>
</dbReference>
<evidence type="ECO:0000313" key="11">
    <source>
        <dbReference type="EMBL" id="QDT55427.1"/>
    </source>
</evidence>
<dbReference type="PANTHER" id="PTHR10724:SF7">
    <property type="entry name" value="SMALL RIBOSOMAL SUBUNIT PROTEIN BS1C"/>
    <property type="match status" value="1"/>
</dbReference>
<dbReference type="OrthoDB" id="9804077at2"/>
<dbReference type="Proteomes" id="UP000315700">
    <property type="component" value="Chromosome"/>
</dbReference>
<keyword evidence="5" id="KW-0687">Ribonucleoprotein</keyword>
<evidence type="ECO:0000256" key="8">
    <source>
        <dbReference type="ARBA" id="ARBA00035517"/>
    </source>
</evidence>
<keyword evidence="12" id="KW-1185">Reference proteome</keyword>
<feature type="domain" description="S1 motif" evidence="10">
    <location>
        <begin position="134"/>
        <end position="209"/>
    </location>
</feature>
<organism evidence="11 12">
    <name type="scientific">Caulifigura coniformis</name>
    <dbReference type="NCBI Taxonomy" id="2527983"/>
    <lineage>
        <taxon>Bacteria</taxon>
        <taxon>Pseudomonadati</taxon>
        <taxon>Planctomycetota</taxon>
        <taxon>Planctomycetia</taxon>
        <taxon>Planctomycetales</taxon>
        <taxon>Planctomycetaceae</taxon>
        <taxon>Caulifigura</taxon>
    </lineage>
</organism>
<evidence type="ECO:0000256" key="7">
    <source>
        <dbReference type="ARBA" id="ARBA00035293"/>
    </source>
</evidence>
<keyword evidence="3" id="KW-0694">RNA-binding</keyword>
<dbReference type="KEGG" id="ccos:Pan44_34700"/>
<dbReference type="InterPro" id="IPR003029">
    <property type="entry name" value="S1_domain"/>
</dbReference>
<reference evidence="11 12" key="1">
    <citation type="submission" date="2019-02" db="EMBL/GenBank/DDBJ databases">
        <title>Deep-cultivation of Planctomycetes and their phenomic and genomic characterization uncovers novel biology.</title>
        <authorList>
            <person name="Wiegand S."/>
            <person name="Jogler M."/>
            <person name="Boedeker C."/>
            <person name="Pinto D."/>
            <person name="Vollmers J."/>
            <person name="Rivas-Marin E."/>
            <person name="Kohn T."/>
            <person name="Peeters S.H."/>
            <person name="Heuer A."/>
            <person name="Rast P."/>
            <person name="Oberbeckmann S."/>
            <person name="Bunk B."/>
            <person name="Jeske O."/>
            <person name="Meyerdierks A."/>
            <person name="Storesund J.E."/>
            <person name="Kallscheuer N."/>
            <person name="Luecker S."/>
            <person name="Lage O.M."/>
            <person name="Pohl T."/>
            <person name="Merkel B.J."/>
            <person name="Hornburger P."/>
            <person name="Mueller R.-W."/>
            <person name="Bruemmer F."/>
            <person name="Labrenz M."/>
            <person name="Spormann A.M."/>
            <person name="Op den Camp H."/>
            <person name="Overmann J."/>
            <person name="Amann R."/>
            <person name="Jetten M.S.M."/>
            <person name="Mascher T."/>
            <person name="Medema M.H."/>
            <person name="Devos D.P."/>
            <person name="Kaster A.-K."/>
            <person name="Ovreas L."/>
            <person name="Rohde M."/>
            <person name="Galperin M.Y."/>
            <person name="Jogler C."/>
        </authorList>
    </citation>
    <scope>NUCLEOTIDE SEQUENCE [LARGE SCALE GENOMIC DNA]</scope>
    <source>
        <strain evidence="11 12">Pan44</strain>
    </source>
</reference>
<dbReference type="InterPro" id="IPR050437">
    <property type="entry name" value="Ribos_protein_bS1-like"/>
</dbReference>
<evidence type="ECO:0000313" key="12">
    <source>
        <dbReference type="Proteomes" id="UP000315700"/>
    </source>
</evidence>
<dbReference type="Gene3D" id="2.40.50.140">
    <property type="entry name" value="Nucleic acid-binding proteins"/>
    <property type="match status" value="6"/>
</dbReference>
<dbReference type="FunCoup" id="A0A517SH50">
    <property type="interactions" value="511"/>
</dbReference>
<dbReference type="NCBIfam" id="NF004952">
    <property type="entry name" value="PRK06299.1-2"/>
    <property type="match status" value="1"/>
</dbReference>
<evidence type="ECO:0000256" key="9">
    <source>
        <dbReference type="SAM" id="MobiDB-lite"/>
    </source>
</evidence>
<feature type="domain" description="S1 motif" evidence="10">
    <location>
        <begin position="230"/>
        <end position="298"/>
    </location>
</feature>
<feature type="domain" description="S1 motif" evidence="10">
    <location>
        <begin position="490"/>
        <end position="559"/>
    </location>
</feature>
<dbReference type="GO" id="GO:0003735">
    <property type="term" value="F:structural constituent of ribosome"/>
    <property type="evidence" value="ECO:0007669"/>
    <property type="project" value="TreeGrafter"/>
</dbReference>
<feature type="domain" description="S1 motif" evidence="10">
    <location>
        <begin position="402"/>
        <end position="472"/>
    </location>
</feature>
<gene>
    <name evidence="11" type="primary">rpsA_2</name>
    <name evidence="11" type="ORF">Pan44_34700</name>
</gene>
<dbReference type="Pfam" id="PF00575">
    <property type="entry name" value="S1"/>
    <property type="match status" value="6"/>
</dbReference>
<accession>A0A517SH50</accession>
<dbReference type="CDD" id="cd04465">
    <property type="entry name" value="S1_RPS1_repeat_ec2_hs2"/>
    <property type="match status" value="1"/>
</dbReference>
<dbReference type="RefSeq" id="WP_145031213.1">
    <property type="nucleotide sequence ID" value="NZ_CP036271.1"/>
</dbReference>
<comment type="function">
    <text evidence="6">Binds mRNA; thus facilitating recognition of the initiation point. It is needed to translate mRNA with a short Shine-Dalgarno (SD) purine-rich sequence.</text>
</comment>
<evidence type="ECO:0000256" key="2">
    <source>
        <dbReference type="ARBA" id="ARBA00022737"/>
    </source>
</evidence>
<evidence type="ECO:0000256" key="3">
    <source>
        <dbReference type="ARBA" id="ARBA00022884"/>
    </source>
</evidence>
<dbReference type="SUPFAM" id="SSF50249">
    <property type="entry name" value="Nucleic acid-binding proteins"/>
    <property type="match status" value="6"/>
</dbReference>
<dbReference type="FunFam" id="2.40.50.140:FF:000018">
    <property type="entry name" value="30S ribosomal protein S1"/>
    <property type="match status" value="1"/>
</dbReference>
<dbReference type="GO" id="GO:0006412">
    <property type="term" value="P:translation"/>
    <property type="evidence" value="ECO:0007669"/>
    <property type="project" value="TreeGrafter"/>
</dbReference>
<dbReference type="PROSITE" id="PS50126">
    <property type="entry name" value="S1"/>
    <property type="match status" value="6"/>
</dbReference>
<dbReference type="InterPro" id="IPR035104">
    <property type="entry name" value="Ribosomal_protein_S1-like"/>
</dbReference>
<dbReference type="SMART" id="SM00316">
    <property type="entry name" value="S1"/>
    <property type="match status" value="6"/>
</dbReference>
<evidence type="ECO:0000256" key="6">
    <source>
        <dbReference type="ARBA" id="ARBA00025604"/>
    </source>
</evidence>
<keyword evidence="4 11" id="KW-0689">Ribosomal protein</keyword>
<dbReference type="AlphaFoldDB" id="A0A517SH50"/>
<dbReference type="GO" id="GO:0003729">
    <property type="term" value="F:mRNA binding"/>
    <property type="evidence" value="ECO:0007669"/>
    <property type="project" value="TreeGrafter"/>
</dbReference>
<evidence type="ECO:0000256" key="1">
    <source>
        <dbReference type="ARBA" id="ARBA00006767"/>
    </source>
</evidence>
<feature type="domain" description="S1 motif" evidence="10">
    <location>
        <begin position="52"/>
        <end position="116"/>
    </location>
</feature>
<dbReference type="InterPro" id="IPR012340">
    <property type="entry name" value="NA-bd_OB-fold"/>
</dbReference>
<evidence type="ECO:0000256" key="4">
    <source>
        <dbReference type="ARBA" id="ARBA00022980"/>
    </source>
</evidence>
<dbReference type="EMBL" id="CP036271">
    <property type="protein sequence ID" value="QDT55427.1"/>
    <property type="molecule type" value="Genomic_DNA"/>
</dbReference>
<proteinExistence type="inferred from homology"/>
<name>A0A517SH50_9PLAN</name>
<feature type="domain" description="S1 motif" evidence="10">
    <location>
        <begin position="315"/>
        <end position="385"/>
    </location>
</feature>
<sequence length="597" mass="65982">MVDRNLIREFNVDDAELDAQFGEDFYGMMDVDGAGKGFDDIIHATASGFDSNQIVVGTVLETDGEEVLVDIGYKSEGVVPLHEWADEERKPQPGDKIEVLLEEVEGEQGLIMLSKRKADRMKDWLSVVESKKEGDVVEGSVVRKIKGGLLVNIGESIANNGNRGVNVFLPASQVDIRRPHDIGDYIGQKISCVILKIDEQRRNIVVSRRKLIEDQRSEMKRKLLGELEKGQVRKGVVKNIADFGAFVDLGGIDGLLHITDMSWGRIGHPSEMVKIDQELEVMVLNVDREKEKVALGLKQRLPSPWDNVPVKYPVGTRVKGEVVNVMSYGAFVKLEDGIEGLVHISEMSWTKRVNHPSELVRIGDEVEVVVLAINSDKQEISLGMKQTQPNPWDNVTAKYPVGTQVTGVVRNLTNYGAFIELEEGVDGLLHVSDMSWTRKISHASEMLKKGDEVTCTVISVDEARKRIALGMKQLGNDPWETSIPDKYKPGAIVTGKVTKITNFGVFVELEEQLEGLLHVSELANEKSANPEDIVKIGQEIEVKILRVDSADRKIGLSRKLDAPIEEEPAAENRAPRELKGGMGESSGPLFGTATPES</sequence>
<dbReference type="FunFam" id="2.40.50.140:FF:000103">
    <property type="entry name" value="protein RRP5 homolog"/>
    <property type="match status" value="1"/>
</dbReference>
<comment type="similarity">
    <text evidence="1">Belongs to the bacterial ribosomal protein bS1 family.</text>
</comment>
<dbReference type="PRINTS" id="PR00681">
    <property type="entry name" value="RIBOSOMALS1"/>
</dbReference>
<feature type="region of interest" description="Disordered" evidence="9">
    <location>
        <begin position="556"/>
        <end position="597"/>
    </location>
</feature>
<evidence type="ECO:0000259" key="10">
    <source>
        <dbReference type="PROSITE" id="PS50126"/>
    </source>
</evidence>
<protein>
    <recommendedName>
        <fullName evidence="7">Small ribosomal subunit protein bS1</fullName>
    </recommendedName>
    <alternativeName>
        <fullName evidence="8">30S ribosomal protein S1</fullName>
    </alternativeName>
</protein>